<dbReference type="RefSeq" id="WP_146389416.1">
    <property type="nucleotide sequence ID" value="NZ_VOHK01000011.1"/>
</dbReference>
<dbReference type="Pfam" id="PF01464">
    <property type="entry name" value="SLT"/>
    <property type="match status" value="1"/>
</dbReference>
<evidence type="ECO:0000259" key="1">
    <source>
        <dbReference type="Pfam" id="PF01464"/>
    </source>
</evidence>
<dbReference type="InterPro" id="IPR008258">
    <property type="entry name" value="Transglycosylase_SLT_dom_1"/>
</dbReference>
<evidence type="ECO:0000313" key="3">
    <source>
        <dbReference type="Proteomes" id="UP000319980"/>
    </source>
</evidence>
<dbReference type="SUPFAM" id="SSF53955">
    <property type="entry name" value="Lysozyme-like"/>
    <property type="match status" value="1"/>
</dbReference>
<keyword evidence="3" id="KW-1185">Reference proteome</keyword>
<sequence length="270" mass="28255">MELMGCADLAVPREVMHHVVRIESSFNPYAIGVVGGRLARQPRSLPEAVSTARMLEERGYNFSLGLAQVNRHNLASQGLATYEMAFDACPNLRAGARILADCHRRAGEDWGKALSCYYSGNFVTGFRHGYVQKVLASWRGEGGSIPLPVIGLVERRAGRATATAAVADLSSIVARRIQEAVAATPAEGMQPQPSMPLAAPVAAASQAVAIVPPQPGTPAAIAPEASRSATDGPVVVQPMNAVPAQSVQGSQLPAVAGPPISPGRDDAFVF</sequence>
<dbReference type="AlphaFoldDB" id="A0A5C5TUF0"/>
<evidence type="ECO:0000313" key="2">
    <source>
        <dbReference type="EMBL" id="TWT17286.1"/>
    </source>
</evidence>
<dbReference type="Gene3D" id="1.10.530.10">
    <property type="match status" value="1"/>
</dbReference>
<accession>A0A5C5TUF0</accession>
<reference evidence="2 3" key="1">
    <citation type="journal article" date="2008" name="Int. J. Syst. Evol. Microbiol.">
        <title>Luteimonas marina sp. nov., isolated from seawater.</title>
        <authorList>
            <person name="Baik K.S."/>
            <person name="Park S.C."/>
            <person name="Kim M.S."/>
            <person name="Kim E.M."/>
            <person name="Park C."/>
            <person name="Chun J."/>
            <person name="Seong C.N."/>
        </authorList>
    </citation>
    <scope>NUCLEOTIDE SEQUENCE [LARGE SCALE GENOMIC DNA]</scope>
    <source>
        <strain evidence="2 3">FR1330</strain>
    </source>
</reference>
<dbReference type="InterPro" id="IPR023346">
    <property type="entry name" value="Lysozyme-like_dom_sf"/>
</dbReference>
<organism evidence="2 3">
    <name type="scientific">Luteimonas marina</name>
    <dbReference type="NCBI Taxonomy" id="488485"/>
    <lineage>
        <taxon>Bacteria</taxon>
        <taxon>Pseudomonadati</taxon>
        <taxon>Pseudomonadota</taxon>
        <taxon>Gammaproteobacteria</taxon>
        <taxon>Lysobacterales</taxon>
        <taxon>Lysobacteraceae</taxon>
        <taxon>Luteimonas</taxon>
    </lineage>
</organism>
<dbReference type="EMBL" id="VOHK01000011">
    <property type="protein sequence ID" value="TWT17286.1"/>
    <property type="molecule type" value="Genomic_DNA"/>
</dbReference>
<feature type="domain" description="Transglycosylase SLT" evidence="1">
    <location>
        <begin position="11"/>
        <end position="124"/>
    </location>
</feature>
<name>A0A5C5TUF0_9GAMM</name>
<protein>
    <submittedName>
        <fullName evidence="2">Lytic transglycosylase domain-containing protein</fullName>
    </submittedName>
</protein>
<comment type="caution">
    <text evidence="2">The sequence shown here is derived from an EMBL/GenBank/DDBJ whole genome shotgun (WGS) entry which is preliminary data.</text>
</comment>
<gene>
    <name evidence="2" type="ORF">FQY83_17210</name>
</gene>
<dbReference type="OrthoDB" id="8565485at2"/>
<dbReference type="CDD" id="cd16892">
    <property type="entry name" value="LT_VirB1-like"/>
    <property type="match status" value="1"/>
</dbReference>
<dbReference type="Proteomes" id="UP000319980">
    <property type="component" value="Unassembled WGS sequence"/>
</dbReference>
<proteinExistence type="predicted"/>